<proteinExistence type="predicted"/>
<keyword evidence="1" id="KW-0732">Signal</keyword>
<comment type="caution">
    <text evidence="2">The sequence shown here is derived from an EMBL/GenBank/DDBJ whole genome shotgun (WGS) entry which is preliminary data.</text>
</comment>
<gene>
    <name evidence="2" type="ORF">SNAT2548_LOCUS8430</name>
</gene>
<protein>
    <submittedName>
        <fullName evidence="2">Uncharacterized protein</fullName>
    </submittedName>
</protein>
<dbReference type="Proteomes" id="UP000604046">
    <property type="component" value="Unassembled WGS sequence"/>
</dbReference>
<feature type="signal peptide" evidence="1">
    <location>
        <begin position="1"/>
        <end position="24"/>
    </location>
</feature>
<dbReference type="OrthoDB" id="433861at2759"/>
<keyword evidence="3" id="KW-1185">Reference proteome</keyword>
<dbReference type="AlphaFoldDB" id="A0A812K9I7"/>
<reference evidence="2" key="1">
    <citation type="submission" date="2021-02" db="EMBL/GenBank/DDBJ databases">
        <authorList>
            <person name="Dougan E. K."/>
            <person name="Rhodes N."/>
            <person name="Thang M."/>
            <person name="Chan C."/>
        </authorList>
    </citation>
    <scope>NUCLEOTIDE SEQUENCE</scope>
</reference>
<organism evidence="2 3">
    <name type="scientific">Symbiodinium natans</name>
    <dbReference type="NCBI Taxonomy" id="878477"/>
    <lineage>
        <taxon>Eukaryota</taxon>
        <taxon>Sar</taxon>
        <taxon>Alveolata</taxon>
        <taxon>Dinophyceae</taxon>
        <taxon>Suessiales</taxon>
        <taxon>Symbiodiniaceae</taxon>
        <taxon>Symbiodinium</taxon>
    </lineage>
</organism>
<sequence>MACPALAAMLVAASLASLLRETSAEGLRGDFQNKTTKDLSLLSLATASAGCTAADEAKMSKLGSGNADGTFPKLLAQCGQRNYNIFFGFNSANYVSCVEGDTGISSSCAQCFVQSAKYGVDHCKWSCLWGSWCGSSCLNCVAPSNEQTTTCAGVAVPTAASCR</sequence>
<feature type="chain" id="PRO_5032318326" evidence="1">
    <location>
        <begin position="25"/>
        <end position="163"/>
    </location>
</feature>
<dbReference type="EMBL" id="CAJNDS010000624">
    <property type="protein sequence ID" value="CAE7223486.1"/>
    <property type="molecule type" value="Genomic_DNA"/>
</dbReference>
<evidence type="ECO:0000313" key="3">
    <source>
        <dbReference type="Proteomes" id="UP000604046"/>
    </source>
</evidence>
<accession>A0A812K9I7</accession>
<evidence type="ECO:0000256" key="1">
    <source>
        <dbReference type="SAM" id="SignalP"/>
    </source>
</evidence>
<name>A0A812K9I7_9DINO</name>
<evidence type="ECO:0000313" key="2">
    <source>
        <dbReference type="EMBL" id="CAE7223486.1"/>
    </source>
</evidence>